<dbReference type="PANTHER" id="PTHR43625:SF40">
    <property type="entry name" value="ALDO-KETO REDUCTASE YAKC [NADP(+)]"/>
    <property type="match status" value="1"/>
</dbReference>
<accession>A0A5Q2Q6W7</accession>
<proteinExistence type="predicted"/>
<dbReference type="EMBL" id="CP045871">
    <property type="protein sequence ID" value="QGG79608.1"/>
    <property type="molecule type" value="Genomic_DNA"/>
</dbReference>
<dbReference type="AlphaFoldDB" id="A0A5Q2Q6W7"/>
<keyword evidence="1" id="KW-0560">Oxidoreductase</keyword>
<name>A0A5Q2Q6W7_9GAMM</name>
<dbReference type="GO" id="GO:0005737">
    <property type="term" value="C:cytoplasm"/>
    <property type="evidence" value="ECO:0007669"/>
    <property type="project" value="TreeGrafter"/>
</dbReference>
<dbReference type="Proteomes" id="UP000388235">
    <property type="component" value="Chromosome"/>
</dbReference>
<dbReference type="PANTHER" id="PTHR43625">
    <property type="entry name" value="AFLATOXIN B1 ALDEHYDE REDUCTASE"/>
    <property type="match status" value="1"/>
</dbReference>
<dbReference type="KEGG" id="llp:GH975_03100"/>
<dbReference type="SUPFAM" id="SSF51430">
    <property type="entry name" value="NAD(P)-linked oxidoreductase"/>
    <property type="match status" value="1"/>
</dbReference>
<organism evidence="3 4">
    <name type="scientific">Litorivicinus lipolyticus</name>
    <dbReference type="NCBI Taxonomy" id="418701"/>
    <lineage>
        <taxon>Bacteria</taxon>
        <taxon>Pseudomonadati</taxon>
        <taxon>Pseudomonadota</taxon>
        <taxon>Gammaproteobacteria</taxon>
        <taxon>Oceanospirillales</taxon>
        <taxon>Litorivicinaceae</taxon>
        <taxon>Litorivicinus</taxon>
    </lineage>
</organism>
<sequence>MTNRKIGRFEVSALGLGCMSLSHGYATPPSIDEGARVLNSALDDGYTLLDTAAMYGFGANETLLANSIMHRRDDFVLASKGGMFRDDQGQRLIDGRPQTLRTHCEASLARLNTDRIDLYYLHRWDKSVPIEDSVGEMARLVDEGKVLELGLSEVSADTLRRAHAVHPIAALQTEYSLWTRNPEIAVLDACKQMGVAFVAFSPLGRGFLAGGVADSAALEPGDMRVNMPRFSADNLAINLGLLNAIDTVAGAMSATRAQVALAWCLAQGDHIVPIPGTADAAHATENWGALDLHLRPEHLALLNQGINQSTVVGGRYTPAFQAEIDTETF</sequence>
<evidence type="ECO:0000313" key="3">
    <source>
        <dbReference type="EMBL" id="QGG79608.1"/>
    </source>
</evidence>
<evidence type="ECO:0000256" key="1">
    <source>
        <dbReference type="ARBA" id="ARBA00023002"/>
    </source>
</evidence>
<evidence type="ECO:0000313" key="4">
    <source>
        <dbReference type="Proteomes" id="UP000388235"/>
    </source>
</evidence>
<protein>
    <submittedName>
        <fullName evidence="3">Aldo/keto reductase</fullName>
    </submittedName>
</protein>
<keyword evidence="4" id="KW-1185">Reference proteome</keyword>
<dbReference type="InterPro" id="IPR036812">
    <property type="entry name" value="NAD(P)_OxRdtase_dom_sf"/>
</dbReference>
<dbReference type="Gene3D" id="3.20.20.100">
    <property type="entry name" value="NADP-dependent oxidoreductase domain"/>
    <property type="match status" value="1"/>
</dbReference>
<dbReference type="InterPro" id="IPR020471">
    <property type="entry name" value="AKR"/>
</dbReference>
<dbReference type="InterPro" id="IPR050791">
    <property type="entry name" value="Aldo-Keto_reductase"/>
</dbReference>
<dbReference type="GO" id="GO:0016491">
    <property type="term" value="F:oxidoreductase activity"/>
    <property type="evidence" value="ECO:0007669"/>
    <property type="project" value="UniProtKB-KW"/>
</dbReference>
<dbReference type="InterPro" id="IPR023210">
    <property type="entry name" value="NADP_OxRdtase_dom"/>
</dbReference>
<dbReference type="Pfam" id="PF00248">
    <property type="entry name" value="Aldo_ket_red"/>
    <property type="match status" value="1"/>
</dbReference>
<feature type="domain" description="NADP-dependent oxidoreductase" evidence="2">
    <location>
        <begin position="14"/>
        <end position="303"/>
    </location>
</feature>
<dbReference type="RefSeq" id="WP_153713112.1">
    <property type="nucleotide sequence ID" value="NZ_CP045871.1"/>
</dbReference>
<evidence type="ECO:0000259" key="2">
    <source>
        <dbReference type="Pfam" id="PF00248"/>
    </source>
</evidence>
<gene>
    <name evidence="3" type="ORF">GH975_03100</name>
</gene>
<dbReference type="OrthoDB" id="9772407at2"/>
<reference evidence="3 4" key="1">
    <citation type="submission" date="2019-11" db="EMBL/GenBank/DDBJ databases">
        <authorList>
            <person name="Khan S.A."/>
            <person name="Jeon C.O."/>
            <person name="Chun B.H."/>
        </authorList>
    </citation>
    <scope>NUCLEOTIDE SEQUENCE [LARGE SCALE GENOMIC DNA]</scope>
    <source>
        <strain evidence="3 4">IMCC 1097</strain>
    </source>
</reference>
<dbReference type="PRINTS" id="PR00069">
    <property type="entry name" value="ALDKETRDTASE"/>
</dbReference>